<evidence type="ECO:0000313" key="2">
    <source>
        <dbReference type="EMBL" id="OSC99650.1"/>
    </source>
</evidence>
<dbReference type="EMBL" id="KZ084142">
    <property type="protein sequence ID" value="OSC98145.1"/>
    <property type="molecule type" value="Genomic_DNA"/>
</dbReference>
<protein>
    <submittedName>
        <fullName evidence="1">Uncharacterized protein</fullName>
    </submittedName>
</protein>
<proteinExistence type="predicted"/>
<dbReference type="EMBL" id="KZ084126">
    <property type="protein sequence ID" value="OSC99650.1"/>
    <property type="molecule type" value="Genomic_DNA"/>
</dbReference>
<keyword evidence="3" id="KW-1185">Reference proteome</keyword>
<gene>
    <name evidence="1" type="ORF">PYCCODRAFT_1036968</name>
    <name evidence="2" type="ORF">PYCCODRAFT_823436</name>
</gene>
<name>A0A1Y2IAH6_TRAC3</name>
<accession>A0A1Y2IAH6</accession>
<organism evidence="1 3">
    <name type="scientific">Trametes coccinea (strain BRFM310)</name>
    <name type="common">Pycnoporus coccineus</name>
    <dbReference type="NCBI Taxonomy" id="1353009"/>
    <lineage>
        <taxon>Eukaryota</taxon>
        <taxon>Fungi</taxon>
        <taxon>Dikarya</taxon>
        <taxon>Basidiomycota</taxon>
        <taxon>Agaricomycotina</taxon>
        <taxon>Agaricomycetes</taxon>
        <taxon>Polyporales</taxon>
        <taxon>Polyporaceae</taxon>
        <taxon>Trametes</taxon>
    </lineage>
</organism>
<sequence length="98" mass="10783">MRVLCPLRLCSGGQDSGSRDEMQQFLRCQWRDTSLPLVPAVRMTRDVGSRQNGAAQAWNMQAGMAVAARSLSVQASRCWNAIHTSEVYVRTGEDGLLA</sequence>
<reference evidence="1 3" key="1">
    <citation type="journal article" date="2015" name="Biotechnol. Biofuels">
        <title>Enhanced degradation of softwood versus hardwood by the white-rot fungus Pycnoporus coccineus.</title>
        <authorList>
            <person name="Couturier M."/>
            <person name="Navarro D."/>
            <person name="Chevret D."/>
            <person name="Henrissat B."/>
            <person name="Piumi F."/>
            <person name="Ruiz-Duenas F.J."/>
            <person name="Martinez A.T."/>
            <person name="Grigoriev I.V."/>
            <person name="Riley R."/>
            <person name="Lipzen A."/>
            <person name="Berrin J.G."/>
            <person name="Master E.R."/>
            <person name="Rosso M.N."/>
        </authorList>
    </citation>
    <scope>NUCLEOTIDE SEQUENCE [LARGE SCALE GENOMIC DNA]</scope>
    <source>
        <strain evidence="1 3">BRFM310</strain>
    </source>
</reference>
<evidence type="ECO:0000313" key="3">
    <source>
        <dbReference type="Proteomes" id="UP000193067"/>
    </source>
</evidence>
<dbReference type="AlphaFoldDB" id="A0A1Y2IAH6"/>
<evidence type="ECO:0000313" key="1">
    <source>
        <dbReference type="EMBL" id="OSC98145.1"/>
    </source>
</evidence>
<dbReference type="Proteomes" id="UP000193067">
    <property type="component" value="Unassembled WGS sequence"/>
</dbReference>